<keyword evidence="3 5" id="KW-1133">Transmembrane helix</keyword>
<dbReference type="SUPFAM" id="SSF161084">
    <property type="entry name" value="MAPEG domain-like"/>
    <property type="match status" value="1"/>
</dbReference>
<proteinExistence type="predicted"/>
<comment type="caution">
    <text evidence="6">The sequence shown here is derived from an EMBL/GenBank/DDBJ whole genome shotgun (WGS) entry which is preliminary data.</text>
</comment>
<dbReference type="InterPro" id="IPR023352">
    <property type="entry name" value="MAPEG-like_dom_sf"/>
</dbReference>
<evidence type="ECO:0000256" key="1">
    <source>
        <dbReference type="ARBA" id="ARBA00004370"/>
    </source>
</evidence>
<protein>
    <recommendedName>
        <fullName evidence="8">Glutathione S-transferase</fullName>
    </recommendedName>
</protein>
<reference evidence="6" key="1">
    <citation type="journal article" date="2014" name="Int. J. Syst. Evol. Microbiol.">
        <title>Complete genome sequence of Corynebacterium casei LMG S-19264T (=DSM 44701T), isolated from a smear-ripened cheese.</title>
        <authorList>
            <consortium name="US DOE Joint Genome Institute (JGI-PGF)"/>
            <person name="Walter F."/>
            <person name="Albersmeier A."/>
            <person name="Kalinowski J."/>
            <person name="Ruckert C."/>
        </authorList>
    </citation>
    <scope>NUCLEOTIDE SEQUENCE</scope>
    <source>
        <strain evidence="6">CGMCC 1.15493</strain>
    </source>
</reference>
<dbReference type="Pfam" id="PF01124">
    <property type="entry name" value="MAPEG"/>
    <property type="match status" value="1"/>
</dbReference>
<sequence length="135" mass="14338">MTSSAVAALSLYAGLNALILFWLMVETGRTRMRERVAMGDGGNPRLIRVMRGHANAIEIVPVALILLLVLALLGAPAWAIHLLGLVLTLGRLFHAMHFIAADAPRWQRAAGALSSAVLLVVGGLWAIVAGLAHTF</sequence>
<organism evidence="6 7">
    <name type="scientific">Aureimonas glaciei</name>
    <dbReference type="NCBI Taxonomy" id="1776957"/>
    <lineage>
        <taxon>Bacteria</taxon>
        <taxon>Pseudomonadati</taxon>
        <taxon>Pseudomonadota</taxon>
        <taxon>Alphaproteobacteria</taxon>
        <taxon>Hyphomicrobiales</taxon>
        <taxon>Aurantimonadaceae</taxon>
        <taxon>Aureimonas</taxon>
    </lineage>
</organism>
<dbReference type="AlphaFoldDB" id="A0A917D6N7"/>
<dbReference type="Proteomes" id="UP000613160">
    <property type="component" value="Unassembled WGS sequence"/>
</dbReference>
<dbReference type="InterPro" id="IPR001129">
    <property type="entry name" value="Membr-assoc_MAPEG"/>
</dbReference>
<name>A0A917D6N7_9HYPH</name>
<dbReference type="Gene3D" id="1.20.120.550">
    <property type="entry name" value="Membrane associated eicosanoid/glutathione metabolism-like domain"/>
    <property type="match status" value="1"/>
</dbReference>
<dbReference type="PANTHER" id="PTHR35814">
    <property type="match status" value="1"/>
</dbReference>
<dbReference type="GO" id="GO:0016020">
    <property type="term" value="C:membrane"/>
    <property type="evidence" value="ECO:0007669"/>
    <property type="project" value="UniProtKB-SubCell"/>
</dbReference>
<accession>A0A917D6N7</accession>
<reference evidence="6" key="2">
    <citation type="submission" date="2020-09" db="EMBL/GenBank/DDBJ databases">
        <authorList>
            <person name="Sun Q."/>
            <person name="Zhou Y."/>
        </authorList>
    </citation>
    <scope>NUCLEOTIDE SEQUENCE</scope>
    <source>
        <strain evidence="6">CGMCC 1.15493</strain>
    </source>
</reference>
<evidence type="ECO:0000313" key="6">
    <source>
        <dbReference type="EMBL" id="GGD07701.1"/>
    </source>
</evidence>
<feature type="transmembrane region" description="Helical" evidence="5">
    <location>
        <begin position="112"/>
        <end position="132"/>
    </location>
</feature>
<keyword evidence="7" id="KW-1185">Reference proteome</keyword>
<dbReference type="EMBL" id="BMJJ01000002">
    <property type="protein sequence ID" value="GGD07701.1"/>
    <property type="molecule type" value="Genomic_DNA"/>
</dbReference>
<keyword evidence="2 5" id="KW-0812">Transmembrane</keyword>
<comment type="subcellular location">
    <subcellularLocation>
        <location evidence="1">Membrane</location>
    </subcellularLocation>
</comment>
<feature type="transmembrane region" description="Helical" evidence="5">
    <location>
        <begin position="79"/>
        <end position="100"/>
    </location>
</feature>
<evidence type="ECO:0008006" key="8">
    <source>
        <dbReference type="Google" id="ProtNLM"/>
    </source>
</evidence>
<keyword evidence="4 5" id="KW-0472">Membrane</keyword>
<dbReference type="PANTHER" id="PTHR35814:SF1">
    <property type="entry name" value="GLUTATHIONE S-TRANSFERASE-RELATED"/>
    <property type="match status" value="1"/>
</dbReference>
<dbReference type="RefSeq" id="WP_244639826.1">
    <property type="nucleotide sequence ID" value="NZ_BMJJ01000002.1"/>
</dbReference>
<evidence type="ECO:0000256" key="5">
    <source>
        <dbReference type="SAM" id="Phobius"/>
    </source>
</evidence>
<evidence type="ECO:0000256" key="4">
    <source>
        <dbReference type="ARBA" id="ARBA00023136"/>
    </source>
</evidence>
<feature type="transmembrane region" description="Helical" evidence="5">
    <location>
        <begin position="54"/>
        <end position="73"/>
    </location>
</feature>
<evidence type="ECO:0000256" key="3">
    <source>
        <dbReference type="ARBA" id="ARBA00022989"/>
    </source>
</evidence>
<feature type="transmembrane region" description="Helical" evidence="5">
    <location>
        <begin position="6"/>
        <end position="25"/>
    </location>
</feature>
<gene>
    <name evidence="6" type="ORF">GCM10011335_08240</name>
</gene>
<evidence type="ECO:0000256" key="2">
    <source>
        <dbReference type="ARBA" id="ARBA00022692"/>
    </source>
</evidence>
<evidence type="ECO:0000313" key="7">
    <source>
        <dbReference type="Proteomes" id="UP000613160"/>
    </source>
</evidence>